<dbReference type="EMBL" id="KP774835">
    <property type="protein sequence ID" value="AJT60767.1"/>
    <property type="molecule type" value="Genomic_DNA"/>
</dbReference>
<dbReference type="KEGG" id="vg:26040389"/>
<organism evidence="1 2">
    <name type="scientific">Citrobacter phage CVT22</name>
    <dbReference type="NCBI Taxonomy" id="1622234"/>
    <lineage>
        <taxon>Viruses</taxon>
        <taxon>Duplodnaviria</taxon>
        <taxon>Heunggongvirae</taxon>
        <taxon>Uroviricota</taxon>
        <taxon>Caudoviricetes</taxon>
        <taxon>Zobellviridae</taxon>
        <taxon>Citrovirus</taxon>
        <taxon>Citrovirus coptotermitis</taxon>
    </lineage>
</organism>
<dbReference type="Proteomes" id="UP000202282">
    <property type="component" value="Segment"/>
</dbReference>
<evidence type="ECO:0000313" key="1">
    <source>
        <dbReference type="EMBL" id="AJT60767.1"/>
    </source>
</evidence>
<sequence>MKFKIGDEVVAVGKCELTNGPYGVNSSMKRLIKDGVVLKVQDVEDNLVRAGSWNWHPDDLEFYNPSLINE</sequence>
<keyword evidence="2" id="KW-1185">Reference proteome</keyword>
<dbReference type="RefSeq" id="YP_009168446.1">
    <property type="nucleotide sequence ID" value="NC_027988.2"/>
</dbReference>
<proteinExistence type="predicted"/>
<dbReference type="GeneID" id="26040389"/>
<reference evidence="1 2" key="1">
    <citation type="journal article" date="2015" name="Genome Announc.">
        <title>Complete Genome Sequence of Citrobacter Phage CVT22 Isolated from the Gut of the Formosan Subterranean Termite, Coptotermes formosanus Shiraki.</title>
        <authorList>
            <person name="Tikhe C.V."/>
            <person name="Martin T.M."/>
            <person name="Gissendanner C.R."/>
            <person name="Husseneder C."/>
        </authorList>
    </citation>
    <scope>NUCLEOTIDE SEQUENCE [LARGE SCALE GENOMIC DNA]</scope>
</reference>
<accession>A0A0R5ZWQ9</accession>
<evidence type="ECO:0000313" key="2">
    <source>
        <dbReference type="Proteomes" id="UP000202282"/>
    </source>
</evidence>
<protein>
    <submittedName>
        <fullName evidence="1">Uncharacterized protein</fullName>
    </submittedName>
</protein>
<name>A0A0R5ZWQ9_9CAUD</name>